<evidence type="ECO:0000256" key="3">
    <source>
        <dbReference type="ARBA" id="ARBA00023274"/>
    </source>
</evidence>
<dbReference type="EMBL" id="LAJY01000708">
    <property type="protein sequence ID" value="KJV08222.1"/>
    <property type="molecule type" value="Genomic_DNA"/>
</dbReference>
<dbReference type="InterPro" id="IPR012678">
    <property type="entry name" value="Ribosomal_uL23/eL15/eS24_sf"/>
</dbReference>
<gene>
    <name evidence="5" type="ORF">VZ95_19165</name>
</gene>
<comment type="caution">
    <text evidence="5">The sequence shown here is derived from an EMBL/GenBank/DDBJ whole genome shotgun (WGS) entry which is preliminary data.</text>
</comment>
<dbReference type="GO" id="GO:1990904">
    <property type="term" value="C:ribonucleoprotein complex"/>
    <property type="evidence" value="ECO:0007669"/>
    <property type="project" value="UniProtKB-KW"/>
</dbReference>
<name>A0A0F3INM9_9PROT</name>
<reference evidence="5 6" key="1">
    <citation type="submission" date="2015-03" db="EMBL/GenBank/DDBJ databases">
        <title>Draft genome sequence of Elstera litoralis.</title>
        <authorList>
            <person name="Rahalkar M.C."/>
            <person name="Dhakephalkar P.K."/>
            <person name="Pore S.D."/>
            <person name="Arora P."/>
            <person name="Kapse N.G."/>
            <person name="Pandit P.S."/>
        </authorList>
    </citation>
    <scope>NUCLEOTIDE SEQUENCE [LARGE SCALE GENOMIC DNA]</scope>
    <source>
        <strain evidence="5 6">Dia-1</strain>
    </source>
</reference>
<evidence type="ECO:0000256" key="2">
    <source>
        <dbReference type="ARBA" id="ARBA00022980"/>
    </source>
</evidence>
<dbReference type="Pfam" id="PF00276">
    <property type="entry name" value="Ribosomal_L23"/>
    <property type="match status" value="1"/>
</dbReference>
<comment type="similarity">
    <text evidence="1">Belongs to the universal ribosomal protein uL23 family.</text>
</comment>
<organism evidence="5 6">
    <name type="scientific">Elstera litoralis</name>
    <dbReference type="NCBI Taxonomy" id="552518"/>
    <lineage>
        <taxon>Bacteria</taxon>
        <taxon>Pseudomonadati</taxon>
        <taxon>Pseudomonadota</taxon>
        <taxon>Alphaproteobacteria</taxon>
        <taxon>Rhodospirillales</taxon>
        <taxon>Rhodospirillaceae</taxon>
        <taxon>Elstera</taxon>
    </lineage>
</organism>
<dbReference type="RefSeq" id="WP_045777290.1">
    <property type="nucleotide sequence ID" value="NZ_LAJY01000708.1"/>
</dbReference>
<feature type="non-terminal residue" evidence="5">
    <location>
        <position position="1"/>
    </location>
</feature>
<keyword evidence="3" id="KW-0687">Ribonucleoprotein</keyword>
<keyword evidence="2 5" id="KW-0689">Ribosomal protein</keyword>
<evidence type="ECO:0000313" key="5">
    <source>
        <dbReference type="EMBL" id="KJV08222.1"/>
    </source>
</evidence>
<evidence type="ECO:0000313" key="6">
    <source>
        <dbReference type="Proteomes" id="UP000033774"/>
    </source>
</evidence>
<dbReference type="GO" id="GO:0005840">
    <property type="term" value="C:ribosome"/>
    <property type="evidence" value="ECO:0007669"/>
    <property type="project" value="UniProtKB-KW"/>
</dbReference>
<dbReference type="Proteomes" id="UP000033774">
    <property type="component" value="Unassembled WGS sequence"/>
</dbReference>
<sequence>AVEMVFGVTVKAVNTITVKGKRKLFKGRPGQRSDYKKAMVKLADGQTIDLTTGV</sequence>
<dbReference type="Gene3D" id="3.30.70.330">
    <property type="match status" value="1"/>
</dbReference>
<dbReference type="InterPro" id="IPR012677">
    <property type="entry name" value="Nucleotide-bd_a/b_plait_sf"/>
</dbReference>
<dbReference type="AlphaFoldDB" id="A0A0F3INM9"/>
<dbReference type="InterPro" id="IPR013025">
    <property type="entry name" value="Ribosomal_uL23-like"/>
</dbReference>
<dbReference type="SUPFAM" id="SSF54189">
    <property type="entry name" value="Ribosomal proteins S24e, L23 and L15e"/>
    <property type="match status" value="1"/>
</dbReference>
<dbReference type="GO" id="GO:0003735">
    <property type="term" value="F:structural constituent of ribosome"/>
    <property type="evidence" value="ECO:0007669"/>
    <property type="project" value="InterPro"/>
</dbReference>
<evidence type="ECO:0000256" key="4">
    <source>
        <dbReference type="ARBA" id="ARBA00035481"/>
    </source>
</evidence>
<proteinExistence type="inferred from homology"/>
<dbReference type="PATRIC" id="fig|552518.3.peg.4130"/>
<keyword evidence="6" id="KW-1185">Reference proteome</keyword>
<dbReference type="GO" id="GO:0006412">
    <property type="term" value="P:translation"/>
    <property type="evidence" value="ECO:0007669"/>
    <property type="project" value="InterPro"/>
</dbReference>
<accession>A0A0F3INM9</accession>
<protein>
    <recommendedName>
        <fullName evidence="4">50S ribosomal protein L23</fullName>
    </recommendedName>
</protein>
<evidence type="ECO:0000256" key="1">
    <source>
        <dbReference type="ARBA" id="ARBA00006700"/>
    </source>
</evidence>
<dbReference type="OrthoDB" id="9793353at2"/>